<dbReference type="RefSeq" id="WP_008222008.1">
    <property type="nucleotide sequence ID" value="NZ_BAFK01000013.1"/>
</dbReference>
<evidence type="ECO:0000313" key="1">
    <source>
        <dbReference type="EMBL" id="GAB59427.1"/>
    </source>
</evidence>
<proteinExistence type="predicted"/>
<keyword evidence="2" id="KW-1185">Reference proteome</keyword>
<dbReference type="EMBL" id="BAFK01000013">
    <property type="protein sequence ID" value="GAB59427.1"/>
    <property type="molecule type" value="Genomic_DNA"/>
</dbReference>
<organism evidence="1 2">
    <name type="scientific">Rheinheimera nanhaiensis E407-8</name>
    <dbReference type="NCBI Taxonomy" id="562729"/>
    <lineage>
        <taxon>Bacteria</taxon>
        <taxon>Pseudomonadati</taxon>
        <taxon>Pseudomonadota</taxon>
        <taxon>Gammaproteobacteria</taxon>
        <taxon>Chromatiales</taxon>
        <taxon>Chromatiaceae</taxon>
        <taxon>Rheinheimera</taxon>
    </lineage>
</organism>
<gene>
    <name evidence="1" type="ORF">RNAN_2430</name>
</gene>
<dbReference type="AlphaFoldDB" id="I1DZE9"/>
<name>I1DZE9_9GAMM</name>
<dbReference type="OrthoDB" id="893065at2"/>
<sequence>MKEGLAEKKDICIKIDFERGSENPQRVFESMSHLITSIEFFHACLLSSVSSETKTKFLLADVKEGSIESWLSPTVTGEKSTGTKGKLVDFLNKCTEIVLDFISEKDTIKNIDELDLLERKISAVAGEMKVEEFPNVFSLDKYRLLKGYSEIGKATKYLNDVDEAYFKTLRSNSKINKGFYLSDEDLQALVIEKVDSSRSKETLIIKKPDLLGRSMWDFIRNKVTIPVKLRDEDWLNKFHQRLEIIAPGDGLHCDLLTLIYYDKKGVVVDMKYEVLKVHRKVDFNFNQLEIDHE</sequence>
<protein>
    <submittedName>
        <fullName evidence="1">Uncharacterized protein</fullName>
    </submittedName>
</protein>
<comment type="caution">
    <text evidence="1">The sequence shown here is derived from an EMBL/GenBank/DDBJ whole genome shotgun (WGS) entry which is preliminary data.</text>
</comment>
<dbReference type="Proteomes" id="UP000004374">
    <property type="component" value="Unassembled WGS sequence"/>
</dbReference>
<accession>I1DZE9</accession>
<evidence type="ECO:0000313" key="2">
    <source>
        <dbReference type="Proteomes" id="UP000004374"/>
    </source>
</evidence>
<reference evidence="1 2" key="1">
    <citation type="journal article" date="2012" name="J. Bacteriol.">
        <title>Genome Sequence of the Protease-Producing Bacterium Rheinheimera nanhaiensis E407-8T, Isolated from Deep-Sea Sediment of the South China Sea.</title>
        <authorList>
            <person name="Zhang X.-Y."/>
            <person name="Zhang Y.-J."/>
            <person name="Qin Q.-L."/>
            <person name="Xie B.-B."/>
            <person name="Chen X.-L."/>
            <person name="Zhou B.-C."/>
            <person name="Zhang Y.-Z."/>
        </authorList>
    </citation>
    <scope>NUCLEOTIDE SEQUENCE [LARGE SCALE GENOMIC DNA]</scope>
    <source>
        <strain evidence="1 2">E407-8</strain>
    </source>
</reference>